<dbReference type="eggNOG" id="arCOG04664">
    <property type="taxonomic scope" value="Archaea"/>
</dbReference>
<name>M0NA30_9EURY</name>
<gene>
    <name evidence="2" type="ORF">C451_06135</name>
</gene>
<feature type="transmembrane region" description="Helical" evidence="1">
    <location>
        <begin position="77"/>
        <end position="98"/>
    </location>
</feature>
<evidence type="ECO:0000313" key="2">
    <source>
        <dbReference type="EMBL" id="EMA54736.1"/>
    </source>
</evidence>
<keyword evidence="1" id="KW-1133">Transmembrane helix</keyword>
<sequence>MMAPTHVTIGLSIAAVVSSVTPFWLAPAVGGFVGSIVPDLDLFAGSHRRTLHFPVLGWLPALVASVVAWIAPSPISICLAVGTVAFALHAVVDIAGAGEELRPWERTNPFAVYCHACGRWFRARYWVRYDGALEDLGLTLAFALPVLWVYDGWVALVAVAAVIVGAVYAVVRRRIPEYVASTSE</sequence>
<keyword evidence="3" id="KW-1185">Reference proteome</keyword>
<protein>
    <recommendedName>
        <fullName evidence="4">Membrane-bound metal-dependent hydrolase</fullName>
    </recommendedName>
</protein>
<dbReference type="STRING" id="1227457.C451_06135"/>
<keyword evidence="1" id="KW-0812">Transmembrane</keyword>
<dbReference type="Proteomes" id="UP000011680">
    <property type="component" value="Unassembled WGS sequence"/>
</dbReference>
<evidence type="ECO:0000256" key="1">
    <source>
        <dbReference type="SAM" id="Phobius"/>
    </source>
</evidence>
<feature type="transmembrane region" description="Helical" evidence="1">
    <location>
        <begin position="152"/>
        <end position="171"/>
    </location>
</feature>
<dbReference type="AlphaFoldDB" id="M0NA30"/>
<comment type="caution">
    <text evidence="2">The sequence shown here is derived from an EMBL/GenBank/DDBJ whole genome shotgun (WGS) entry which is preliminary data.</text>
</comment>
<organism evidence="2 3">
    <name type="scientific">Halococcus thailandensis JCM 13552</name>
    <dbReference type="NCBI Taxonomy" id="1227457"/>
    <lineage>
        <taxon>Archaea</taxon>
        <taxon>Methanobacteriati</taxon>
        <taxon>Methanobacteriota</taxon>
        <taxon>Stenosarchaea group</taxon>
        <taxon>Halobacteria</taxon>
        <taxon>Halobacteriales</taxon>
        <taxon>Halococcaceae</taxon>
        <taxon>Halococcus</taxon>
    </lineage>
</organism>
<evidence type="ECO:0008006" key="4">
    <source>
        <dbReference type="Google" id="ProtNLM"/>
    </source>
</evidence>
<evidence type="ECO:0000313" key="3">
    <source>
        <dbReference type="Proteomes" id="UP000011680"/>
    </source>
</evidence>
<proteinExistence type="predicted"/>
<dbReference type="PATRIC" id="fig|1227457.3.peg.1081"/>
<keyword evidence="1" id="KW-0472">Membrane</keyword>
<reference evidence="2 3" key="1">
    <citation type="journal article" date="2014" name="PLoS Genet.">
        <title>Phylogenetically driven sequencing of extremely halophilic archaea reveals strategies for static and dynamic osmo-response.</title>
        <authorList>
            <person name="Becker E.A."/>
            <person name="Seitzer P.M."/>
            <person name="Tritt A."/>
            <person name="Larsen D."/>
            <person name="Krusor M."/>
            <person name="Yao A.I."/>
            <person name="Wu D."/>
            <person name="Madern D."/>
            <person name="Eisen J.A."/>
            <person name="Darling A.E."/>
            <person name="Facciotti M.T."/>
        </authorList>
    </citation>
    <scope>NUCLEOTIDE SEQUENCE [LARGE SCALE GENOMIC DNA]</scope>
    <source>
        <strain evidence="2 3">JCM 13552</strain>
    </source>
</reference>
<accession>M0NA30</accession>
<feature type="transmembrane region" description="Helical" evidence="1">
    <location>
        <begin position="51"/>
        <end position="70"/>
    </location>
</feature>
<dbReference type="EMBL" id="AOMF01000133">
    <property type="protein sequence ID" value="EMA54736.1"/>
    <property type="molecule type" value="Genomic_DNA"/>
</dbReference>